<dbReference type="PROSITE" id="PS52016">
    <property type="entry name" value="TONB_DEPENDENT_REC_3"/>
    <property type="match status" value="1"/>
</dbReference>
<dbReference type="InterPro" id="IPR023996">
    <property type="entry name" value="TonB-dep_OMP_SusC/RagA"/>
</dbReference>
<proteinExistence type="inferred from homology"/>
<feature type="domain" description="TonB-dependent receptor plug" evidence="9">
    <location>
        <begin position="117"/>
        <end position="223"/>
    </location>
</feature>
<evidence type="ECO:0000313" key="11">
    <source>
        <dbReference type="Proteomes" id="UP001204015"/>
    </source>
</evidence>
<accession>A0ABT1BXK8</accession>
<dbReference type="Pfam" id="PF07715">
    <property type="entry name" value="Plug"/>
    <property type="match status" value="1"/>
</dbReference>
<dbReference type="SUPFAM" id="SSF49464">
    <property type="entry name" value="Carboxypeptidase regulatory domain-like"/>
    <property type="match status" value="1"/>
</dbReference>
<keyword evidence="5 7" id="KW-0472">Membrane</keyword>
<dbReference type="NCBIfam" id="TIGR04056">
    <property type="entry name" value="OMP_RagA_SusC"/>
    <property type="match status" value="1"/>
</dbReference>
<name>A0ABT1BXK8_9BACT</name>
<dbReference type="InterPro" id="IPR023997">
    <property type="entry name" value="TonB-dep_OMP_SusC/RagA_CS"/>
</dbReference>
<protein>
    <submittedName>
        <fullName evidence="10">TonB-dependent receptor</fullName>
    </submittedName>
</protein>
<gene>
    <name evidence="10" type="ORF">NG821_08020</name>
</gene>
<evidence type="ECO:0000256" key="5">
    <source>
        <dbReference type="ARBA" id="ARBA00023136"/>
    </source>
</evidence>
<comment type="subcellular location">
    <subcellularLocation>
        <location evidence="1 7">Cell outer membrane</location>
        <topology evidence="1 7">Multi-pass membrane protein</topology>
    </subcellularLocation>
</comment>
<feature type="signal peptide" evidence="8">
    <location>
        <begin position="1"/>
        <end position="22"/>
    </location>
</feature>
<keyword evidence="11" id="KW-1185">Reference proteome</keyword>
<dbReference type="InterPro" id="IPR036942">
    <property type="entry name" value="Beta-barrel_TonB_sf"/>
</dbReference>
<evidence type="ECO:0000313" key="10">
    <source>
        <dbReference type="EMBL" id="MCO6025786.1"/>
    </source>
</evidence>
<dbReference type="InterPro" id="IPR008969">
    <property type="entry name" value="CarboxyPept-like_regulatory"/>
</dbReference>
<keyword evidence="3 7" id="KW-1134">Transmembrane beta strand</keyword>
<dbReference type="Pfam" id="PF13715">
    <property type="entry name" value="CarbopepD_reg_2"/>
    <property type="match status" value="1"/>
</dbReference>
<feature type="chain" id="PRO_5045997117" evidence="8">
    <location>
        <begin position="23"/>
        <end position="1032"/>
    </location>
</feature>
<keyword evidence="2 7" id="KW-0813">Transport</keyword>
<keyword evidence="10" id="KW-0675">Receptor</keyword>
<keyword evidence="4 7" id="KW-0812">Transmembrane</keyword>
<dbReference type="NCBIfam" id="TIGR04057">
    <property type="entry name" value="SusC_RagA_signa"/>
    <property type="match status" value="1"/>
</dbReference>
<dbReference type="InterPro" id="IPR039426">
    <property type="entry name" value="TonB-dep_rcpt-like"/>
</dbReference>
<evidence type="ECO:0000256" key="1">
    <source>
        <dbReference type="ARBA" id="ARBA00004571"/>
    </source>
</evidence>
<comment type="caution">
    <text evidence="10">The sequence shown here is derived from an EMBL/GenBank/DDBJ whole genome shotgun (WGS) entry which is preliminary data.</text>
</comment>
<dbReference type="InterPro" id="IPR037066">
    <property type="entry name" value="Plug_dom_sf"/>
</dbReference>
<dbReference type="Gene3D" id="2.170.130.10">
    <property type="entry name" value="TonB-dependent receptor, plug domain"/>
    <property type="match status" value="1"/>
</dbReference>
<keyword evidence="6 7" id="KW-0998">Cell outer membrane</keyword>
<dbReference type="EMBL" id="JAMXLY010000028">
    <property type="protein sequence ID" value="MCO6025786.1"/>
    <property type="molecule type" value="Genomic_DNA"/>
</dbReference>
<sequence length="1032" mass="114693">MGKKKKVFLLVIMLTFQVVVHAQKIIVSGKVQDNNGPLPGASVSVKGKNKSATITDADGIYKIEVDPHATLLVHYIGFQSKEIPILGKSHIDILLTSEDNTLNEVTITIPYGTAKKSTFTGSAGFIDEKTIKKELVSNVSKALQGTVPGLQSFSSTGQPGTDASIYIRGVGSVNASSSPLYVVDGVPYQGTLSSISPEDIESITVLKDAASAALYGSRAANGVIMIVTKQGSQGQAPSINLSAKYGWSSRARSDYKQLTTDQYYQLYWEAIRNQRLDSGYNLEDADSYASKNLVGALGINPYGSAYPQPVGTDGKLVKGATPLWNDNWDKALTQNAHFQQYDLSVSGGNRSSAYYFSAGYLNDEGAYIQSGFKRYTFRANISSQVKKWLQLGLNINGTHSSQKYPKQDDSSTDNIITFARDMQSFYPIYQRNLETGEYLLDEDGNRIWDLGSYRPNSYSNQNLVATMPHDKSDIIRNDLSVRSFLELKPLKDWSYKLTINYDYDNSTDRNYVNPEIGIGTTTGGSINKENIQASAFTINNVVNYTHSFSSLHNLHALIGQEYYEYHTSNFGGTRTNVIADGFYEPDAASTLSSFTGNSDAYKLLSYFGSAEYNYDRRYYLSASIRSDGSSRFAPKKRWGTFWSVGGSWKISEESFMKNTKSWLYNLGLRASYGAQGNDNVGYYAYQELYSIANNLGESGVIASRLATPNLSWETNLNLNIALDFGLWNNRLNGSIEFFVRHSKDLLFSLNLVPSSGYTDMDANIGAMRNVGWEFQLNGQPIKSRDWEWNVSLNATTYKNTITSLPSDVMWSGDKKWVKGGSLYDWYLIEWAGVNPKDGNPQWYGIDDKGQKYTTEDYSSLTADDKVKSGSSLPDVTGGIQSSLNYKNWSFSMFFSYSLGGKIYNGDKVSLLSQGPSGTGWSADMLNRWTPENTQTDIPRLTTEPASSWTNTSSRFLVSRDYLKLKNISLGYTLPKQWFQRLGLQEATLNLTAENLLTWAAQQGLDPEQNIGGTTYYRYPSMKSITMGINVKF</sequence>
<evidence type="ECO:0000259" key="9">
    <source>
        <dbReference type="Pfam" id="PF07715"/>
    </source>
</evidence>
<evidence type="ECO:0000256" key="3">
    <source>
        <dbReference type="ARBA" id="ARBA00022452"/>
    </source>
</evidence>
<comment type="similarity">
    <text evidence="7">Belongs to the TonB-dependent receptor family.</text>
</comment>
<dbReference type="Gene3D" id="2.40.170.20">
    <property type="entry name" value="TonB-dependent receptor, beta-barrel domain"/>
    <property type="match status" value="1"/>
</dbReference>
<evidence type="ECO:0000256" key="6">
    <source>
        <dbReference type="ARBA" id="ARBA00023237"/>
    </source>
</evidence>
<evidence type="ECO:0000256" key="2">
    <source>
        <dbReference type="ARBA" id="ARBA00022448"/>
    </source>
</evidence>
<evidence type="ECO:0000256" key="8">
    <source>
        <dbReference type="SAM" id="SignalP"/>
    </source>
</evidence>
<organism evidence="10 11">
    <name type="scientific">Segatella cerevisiae</name>
    <dbReference type="NCBI Taxonomy" id="2053716"/>
    <lineage>
        <taxon>Bacteria</taxon>
        <taxon>Pseudomonadati</taxon>
        <taxon>Bacteroidota</taxon>
        <taxon>Bacteroidia</taxon>
        <taxon>Bacteroidales</taxon>
        <taxon>Prevotellaceae</taxon>
        <taxon>Segatella</taxon>
    </lineage>
</organism>
<dbReference type="Gene3D" id="2.60.40.1120">
    <property type="entry name" value="Carboxypeptidase-like, regulatory domain"/>
    <property type="match status" value="1"/>
</dbReference>
<dbReference type="InterPro" id="IPR012910">
    <property type="entry name" value="Plug_dom"/>
</dbReference>
<dbReference type="RefSeq" id="WP_252761142.1">
    <property type="nucleotide sequence ID" value="NZ_JAMXLY010000028.1"/>
</dbReference>
<evidence type="ECO:0000256" key="7">
    <source>
        <dbReference type="PROSITE-ProRule" id="PRU01360"/>
    </source>
</evidence>
<evidence type="ECO:0000256" key="4">
    <source>
        <dbReference type="ARBA" id="ARBA00022692"/>
    </source>
</evidence>
<dbReference type="SUPFAM" id="SSF56935">
    <property type="entry name" value="Porins"/>
    <property type="match status" value="1"/>
</dbReference>
<reference evidence="10 11" key="1">
    <citation type="submission" date="2022-06" db="EMBL/GenBank/DDBJ databases">
        <title>A taxonomic note on the genus Prevotella: Description of four novel genera and emended description of the genera Hallella and Xylanibacter.</title>
        <authorList>
            <person name="Hitch T.C.A."/>
        </authorList>
    </citation>
    <scope>NUCLEOTIDE SEQUENCE [LARGE SCALE GENOMIC DNA]</scope>
    <source>
        <strain evidence="10 11">DSM 100619</strain>
    </source>
</reference>
<dbReference type="Proteomes" id="UP001204015">
    <property type="component" value="Unassembled WGS sequence"/>
</dbReference>
<keyword evidence="8" id="KW-0732">Signal</keyword>